<gene>
    <name evidence="2" type="ORF">ABT317_18795</name>
</gene>
<proteinExistence type="predicted"/>
<dbReference type="SUPFAM" id="SSF159245">
    <property type="entry name" value="AttH-like"/>
    <property type="match status" value="1"/>
</dbReference>
<sequence>MHEGPAPSRRAFLREAATAGLIAVVPGLVVSACTDPSRTEAAPEPIGPSMGRAGSDLTSNAYGHTDADFARVGLKRDTVGVWEDGFRTAADNDDPNVFEWWYADFTGDDGTVVSFVLSTRLDDGLVPEPGEAGRRPKSSVIVTDPDGTSHGGVHTYSWAEFTSAEDRCDVRLGPFTFSGDLKRYRMKGQSGDVGVDLTLNSLVRPFRPGTGIIYFGGTQNYFGWLCAVPSGSATGTVTVGGKKRSFTGRGYHDRNWGNRPFPYSVEHWRWGRGSVGQYSVIGADLHLRKEYDSAVVPVFLVDDTKAGRRLIGAFDHRTVTAAESGPRPHPEDAYPKDYYSRVHWSYRVGPDRAAFTFTDTDRLIVTRQYVTKPTQAQKTALDKHGIDEIWYTRYATTNDLHLDLAGSHASGTGTGTLEAAQFGLGTAPAKSGGTTASTPSPTTSPSPAES</sequence>
<evidence type="ECO:0000313" key="3">
    <source>
        <dbReference type="Proteomes" id="UP001458415"/>
    </source>
</evidence>
<feature type="region of interest" description="Disordered" evidence="1">
    <location>
        <begin position="36"/>
        <end position="55"/>
    </location>
</feature>
<reference evidence="2 3" key="1">
    <citation type="submission" date="2024-06" db="EMBL/GenBank/DDBJ databases">
        <title>The Natural Products Discovery Center: Release of the First 8490 Sequenced Strains for Exploring Actinobacteria Biosynthetic Diversity.</title>
        <authorList>
            <person name="Kalkreuter E."/>
            <person name="Kautsar S.A."/>
            <person name="Yang D."/>
            <person name="Bader C.D."/>
            <person name="Teijaro C.N."/>
            <person name="Fluegel L."/>
            <person name="Davis C.M."/>
            <person name="Simpson J.R."/>
            <person name="Lauterbach L."/>
            <person name="Steele A.D."/>
            <person name="Gui C."/>
            <person name="Meng S."/>
            <person name="Li G."/>
            <person name="Viehrig K."/>
            <person name="Ye F."/>
            <person name="Su P."/>
            <person name="Kiefer A.F."/>
            <person name="Nichols A."/>
            <person name="Cepeda A.J."/>
            <person name="Yan W."/>
            <person name="Fan B."/>
            <person name="Jiang Y."/>
            <person name="Adhikari A."/>
            <person name="Zheng C.-J."/>
            <person name="Schuster L."/>
            <person name="Cowan T.M."/>
            <person name="Smanski M.J."/>
            <person name="Chevrette M.G."/>
            <person name="De Carvalho L.P.S."/>
            <person name="Shen B."/>
        </authorList>
    </citation>
    <scope>NUCLEOTIDE SEQUENCE [LARGE SCALE GENOMIC DNA]</scope>
    <source>
        <strain evidence="2 3">NPDC000634</strain>
    </source>
</reference>
<accession>A0ABV1W470</accession>
<feature type="compositionally biased region" description="Low complexity" evidence="1">
    <location>
        <begin position="431"/>
        <end position="450"/>
    </location>
</feature>
<protein>
    <submittedName>
        <fullName evidence="2">Uncharacterized protein</fullName>
    </submittedName>
</protein>
<comment type="caution">
    <text evidence="2">The sequence shown here is derived from an EMBL/GenBank/DDBJ whole genome shotgun (WGS) entry which is preliminary data.</text>
</comment>
<dbReference type="Proteomes" id="UP001458415">
    <property type="component" value="Unassembled WGS sequence"/>
</dbReference>
<dbReference type="EMBL" id="JBEPCU010000303">
    <property type="protein sequence ID" value="MER6978988.1"/>
    <property type="molecule type" value="Genomic_DNA"/>
</dbReference>
<dbReference type="InterPro" id="IPR023374">
    <property type="entry name" value="AttH-like_dom_sf"/>
</dbReference>
<dbReference type="Gene3D" id="2.40.370.10">
    <property type="entry name" value="AttH-like domain"/>
    <property type="match status" value="1"/>
</dbReference>
<keyword evidence="3" id="KW-1185">Reference proteome</keyword>
<feature type="region of interest" description="Disordered" evidence="1">
    <location>
        <begin position="423"/>
        <end position="450"/>
    </location>
</feature>
<evidence type="ECO:0000313" key="2">
    <source>
        <dbReference type="EMBL" id="MER6978988.1"/>
    </source>
</evidence>
<name>A0ABV1W470_9ACTN</name>
<dbReference type="RefSeq" id="WP_086730163.1">
    <property type="nucleotide sequence ID" value="NZ_MUBM01000381.1"/>
</dbReference>
<feature type="region of interest" description="Disordered" evidence="1">
    <location>
        <begin position="126"/>
        <end position="146"/>
    </location>
</feature>
<evidence type="ECO:0000256" key="1">
    <source>
        <dbReference type="SAM" id="MobiDB-lite"/>
    </source>
</evidence>
<dbReference type="PROSITE" id="PS51318">
    <property type="entry name" value="TAT"/>
    <property type="match status" value="1"/>
</dbReference>
<organism evidence="2 3">
    <name type="scientific">Streptomyces carpinensis</name>
    <dbReference type="NCBI Taxonomy" id="66369"/>
    <lineage>
        <taxon>Bacteria</taxon>
        <taxon>Bacillati</taxon>
        <taxon>Actinomycetota</taxon>
        <taxon>Actinomycetes</taxon>
        <taxon>Kitasatosporales</taxon>
        <taxon>Streptomycetaceae</taxon>
        <taxon>Streptomyces</taxon>
    </lineage>
</organism>
<dbReference type="InterPro" id="IPR006311">
    <property type="entry name" value="TAT_signal"/>
</dbReference>